<keyword evidence="1" id="KW-0175">Coiled coil</keyword>
<name>A0A6A6Z9D2_9PEZI</name>
<dbReference type="Gene3D" id="3.60.15.10">
    <property type="entry name" value="Ribonuclease Z/Hydroxyacylglutathione hydrolase-like"/>
    <property type="match status" value="1"/>
</dbReference>
<evidence type="ECO:0000256" key="2">
    <source>
        <dbReference type="SAM" id="MobiDB-lite"/>
    </source>
</evidence>
<dbReference type="InterPro" id="IPR036866">
    <property type="entry name" value="RibonucZ/Hydroxyglut_hydro"/>
</dbReference>
<organism evidence="3">
    <name type="scientific">Mytilinidion resinicola</name>
    <dbReference type="NCBI Taxonomy" id="574789"/>
    <lineage>
        <taxon>Eukaryota</taxon>
        <taxon>Fungi</taxon>
        <taxon>Dikarya</taxon>
        <taxon>Ascomycota</taxon>
        <taxon>Pezizomycotina</taxon>
        <taxon>Dothideomycetes</taxon>
        <taxon>Pleosporomycetidae</taxon>
        <taxon>Mytilinidiales</taxon>
        <taxon>Mytilinidiaceae</taxon>
        <taxon>Mytilinidion</taxon>
    </lineage>
</organism>
<dbReference type="OrthoDB" id="3946789at2759"/>
<reference evidence="5" key="3">
    <citation type="submission" date="2025-04" db="UniProtKB">
        <authorList>
            <consortium name="RefSeq"/>
        </authorList>
    </citation>
    <scope>IDENTIFICATION</scope>
    <source>
        <strain evidence="5">CBS 304.34</strain>
    </source>
</reference>
<dbReference type="RefSeq" id="XP_033584273.1">
    <property type="nucleotide sequence ID" value="XM_033723210.1"/>
</dbReference>
<proteinExistence type="predicted"/>
<reference evidence="5" key="2">
    <citation type="submission" date="2020-04" db="EMBL/GenBank/DDBJ databases">
        <authorList>
            <consortium name="NCBI Genome Project"/>
        </authorList>
    </citation>
    <scope>NUCLEOTIDE SEQUENCE</scope>
    <source>
        <strain evidence="5">CBS 304.34</strain>
    </source>
</reference>
<protein>
    <submittedName>
        <fullName evidence="3 5">Uncharacterized protein</fullName>
    </submittedName>
</protein>
<evidence type="ECO:0000313" key="4">
    <source>
        <dbReference type="Proteomes" id="UP000504636"/>
    </source>
</evidence>
<dbReference type="AlphaFoldDB" id="A0A6A6Z9D2"/>
<evidence type="ECO:0000313" key="3">
    <source>
        <dbReference type="EMBL" id="KAF2817309.1"/>
    </source>
</evidence>
<sequence>MQSKTKHECGRWSVENWQIPVPLGDCSVHLLVDRWVNTNGFQVAKAFIMDGGKNADTYKACDQILKALDAIDKFVGNTSWKFDVPRLYCGAAIPSAKNVPVFDIENSKFVGTAGQVLIGRDIFTGSQMFDIEGDNKTIIRSSNEDPDQPRFCVVGANNYGVGSKEPINRKKPSKNATSILAILYWPGKGGGRCSYFTGGDGNPRVETERVAVTLATNQRLNRLQREFQLPQLPLTMMKLDHHGSSHENLSEESLEMTPLALLYPKHVLVTPGNQYGHPTWDVLKFVKERMGKVGGKLYTTRSPYWVTKDEHTTKDINVSHYGFIMPMINKELELWHKIGDKNVTPEALEALGVTQVMIDQFEHNKARAELQDQLEKDGKMVGKKQKWQVVSKEIIDMENLTKTDLARALVDPEKEEPEMSKLERARLIMKQNREDIQDSAFAAWESICEQPIIFDGNPFFLVRFYFSHYGFDNAVEVKGDDGTSKTFVLDDGKNTVNLHKSAHLFLFLDSIDHENGLADYKKWCEEQEALVAQPKMEHAELINALEVLQLEKKKLQMTLHQLGDEEDEELQPEEKKMLVEEPPSKEDGAGELYHRVESKLLAMFENPVRVEKEALDLDAIQQHQKENYLQSLPERKVPTDKLKKLSELKPEDMKRDQWLDKIEYLSKLPKQTPKQQEELAKLKDREWIFHLDRLVAERAEKLQRQEQYEAELLRFLNKDAYQPDSALGKGARARHGDEDDKKKKTKRSIG</sequence>
<reference evidence="3 5" key="1">
    <citation type="journal article" date="2020" name="Stud. Mycol.">
        <title>101 Dothideomycetes genomes: a test case for predicting lifestyles and emergence of pathogens.</title>
        <authorList>
            <person name="Haridas S."/>
            <person name="Albert R."/>
            <person name="Binder M."/>
            <person name="Bloem J."/>
            <person name="Labutti K."/>
            <person name="Salamov A."/>
            <person name="Andreopoulos B."/>
            <person name="Baker S."/>
            <person name="Barry K."/>
            <person name="Bills G."/>
            <person name="Bluhm B."/>
            <person name="Cannon C."/>
            <person name="Castanera R."/>
            <person name="Culley D."/>
            <person name="Daum C."/>
            <person name="Ezra D."/>
            <person name="Gonzalez J."/>
            <person name="Henrissat B."/>
            <person name="Kuo A."/>
            <person name="Liang C."/>
            <person name="Lipzen A."/>
            <person name="Lutzoni F."/>
            <person name="Magnuson J."/>
            <person name="Mondo S."/>
            <person name="Nolan M."/>
            <person name="Ohm R."/>
            <person name="Pangilinan J."/>
            <person name="Park H.-J."/>
            <person name="Ramirez L."/>
            <person name="Alfaro M."/>
            <person name="Sun H."/>
            <person name="Tritt A."/>
            <person name="Yoshinaga Y."/>
            <person name="Zwiers L.-H."/>
            <person name="Turgeon B."/>
            <person name="Goodwin S."/>
            <person name="Spatafora J."/>
            <person name="Crous P."/>
            <person name="Grigoriev I."/>
        </authorList>
    </citation>
    <scope>NUCLEOTIDE SEQUENCE</scope>
    <source>
        <strain evidence="3 5">CBS 304.34</strain>
    </source>
</reference>
<feature type="region of interest" description="Disordered" evidence="2">
    <location>
        <begin position="723"/>
        <end position="750"/>
    </location>
</feature>
<evidence type="ECO:0000256" key="1">
    <source>
        <dbReference type="SAM" id="Coils"/>
    </source>
</evidence>
<dbReference type="Proteomes" id="UP000504636">
    <property type="component" value="Unplaced"/>
</dbReference>
<feature type="coiled-coil region" evidence="1">
    <location>
        <begin position="538"/>
        <end position="565"/>
    </location>
</feature>
<evidence type="ECO:0000313" key="5">
    <source>
        <dbReference type="RefSeq" id="XP_033584273.1"/>
    </source>
</evidence>
<dbReference type="GeneID" id="54464103"/>
<accession>A0A6A6Z9D2</accession>
<dbReference type="EMBL" id="MU003692">
    <property type="protein sequence ID" value="KAF2817309.1"/>
    <property type="molecule type" value="Genomic_DNA"/>
</dbReference>
<keyword evidence="4" id="KW-1185">Reference proteome</keyword>
<gene>
    <name evidence="3 5" type="ORF">BDZ99DRAFT_493153</name>
</gene>